<dbReference type="SUPFAM" id="SSF53756">
    <property type="entry name" value="UDP-Glycosyltransferase/glycogen phosphorylase"/>
    <property type="match status" value="1"/>
</dbReference>
<gene>
    <name evidence="3" type="ORF">FHS83_000235</name>
</gene>
<protein>
    <submittedName>
        <fullName evidence="3">Glycosyltransferase involved in cell wall biosynthesis</fullName>
    </submittedName>
</protein>
<dbReference type="EMBL" id="JAASRM010000001">
    <property type="protein sequence ID" value="NIK86917.1"/>
    <property type="molecule type" value="Genomic_DNA"/>
</dbReference>
<feature type="domain" description="Glycosyltransferase subfamily 4-like N-terminal" evidence="2">
    <location>
        <begin position="15"/>
        <end position="202"/>
    </location>
</feature>
<feature type="domain" description="Glycosyl transferase family 1" evidence="1">
    <location>
        <begin position="212"/>
        <end position="385"/>
    </location>
</feature>
<dbReference type="Proteomes" id="UP000570514">
    <property type="component" value="Unassembled WGS sequence"/>
</dbReference>
<organism evidence="3 4">
    <name type="scientific">Rhizomicrobium palustre</name>
    <dbReference type="NCBI Taxonomy" id="189966"/>
    <lineage>
        <taxon>Bacteria</taxon>
        <taxon>Pseudomonadati</taxon>
        <taxon>Pseudomonadota</taxon>
        <taxon>Alphaproteobacteria</taxon>
        <taxon>Micropepsales</taxon>
        <taxon>Micropepsaceae</taxon>
        <taxon>Rhizomicrobium</taxon>
    </lineage>
</organism>
<evidence type="ECO:0000259" key="1">
    <source>
        <dbReference type="Pfam" id="PF00534"/>
    </source>
</evidence>
<comment type="caution">
    <text evidence="3">The sequence shown here is derived from an EMBL/GenBank/DDBJ whole genome shotgun (WGS) entry which is preliminary data.</text>
</comment>
<evidence type="ECO:0000259" key="2">
    <source>
        <dbReference type="Pfam" id="PF13439"/>
    </source>
</evidence>
<dbReference type="AlphaFoldDB" id="A0A846MV78"/>
<dbReference type="InterPro" id="IPR050194">
    <property type="entry name" value="Glycosyltransferase_grp1"/>
</dbReference>
<evidence type="ECO:0000313" key="4">
    <source>
        <dbReference type="Proteomes" id="UP000570514"/>
    </source>
</evidence>
<dbReference type="CDD" id="cd03801">
    <property type="entry name" value="GT4_PimA-like"/>
    <property type="match status" value="1"/>
</dbReference>
<dbReference type="Pfam" id="PF13439">
    <property type="entry name" value="Glyco_transf_4"/>
    <property type="match status" value="1"/>
</dbReference>
<dbReference type="PANTHER" id="PTHR45947">
    <property type="entry name" value="SULFOQUINOVOSYL TRANSFERASE SQD2"/>
    <property type="match status" value="1"/>
</dbReference>
<dbReference type="PANTHER" id="PTHR45947:SF3">
    <property type="entry name" value="SULFOQUINOVOSYL TRANSFERASE SQD2"/>
    <property type="match status" value="1"/>
</dbReference>
<reference evidence="3 4" key="1">
    <citation type="submission" date="2020-03" db="EMBL/GenBank/DDBJ databases">
        <title>Genomic Encyclopedia of Type Strains, Phase IV (KMG-IV): sequencing the most valuable type-strain genomes for metagenomic binning, comparative biology and taxonomic classification.</title>
        <authorList>
            <person name="Goeker M."/>
        </authorList>
    </citation>
    <scope>NUCLEOTIDE SEQUENCE [LARGE SCALE GENOMIC DNA]</scope>
    <source>
        <strain evidence="3 4">DSM 19867</strain>
    </source>
</reference>
<accession>A0A846MV78</accession>
<dbReference type="GO" id="GO:0016757">
    <property type="term" value="F:glycosyltransferase activity"/>
    <property type="evidence" value="ECO:0007669"/>
    <property type="project" value="InterPro"/>
</dbReference>
<dbReference type="RefSeq" id="WP_167080041.1">
    <property type="nucleotide sequence ID" value="NZ_BAAADC010000001.1"/>
</dbReference>
<name>A0A846MV78_9PROT</name>
<proteinExistence type="predicted"/>
<keyword evidence="4" id="KW-1185">Reference proteome</keyword>
<dbReference type="Gene3D" id="3.40.50.2000">
    <property type="entry name" value="Glycogen Phosphorylase B"/>
    <property type="match status" value="2"/>
</dbReference>
<dbReference type="Pfam" id="PF00534">
    <property type="entry name" value="Glycos_transf_1"/>
    <property type="match status" value="1"/>
</dbReference>
<keyword evidence="3" id="KW-0808">Transferase</keyword>
<evidence type="ECO:0000313" key="3">
    <source>
        <dbReference type="EMBL" id="NIK86917.1"/>
    </source>
</evidence>
<dbReference type="InterPro" id="IPR028098">
    <property type="entry name" value="Glyco_trans_4-like_N"/>
</dbReference>
<sequence>MKIIVVNDSVYPLTMGGSHRCVFEQCRELSALGHDVVCVTANEAAVARVQEPGGFYLSTYRRSENSLAKALGFITEPARIIGAILREKGGEPVACLSVQMFPSLLGLIWNVPKLPPFYYVYHGSYAREMWTQLWPRFKRSLKVSDLLGALYGAMMIPVERWVLGHGRFPVVVLSNYTRRQLIDDLGVKDDRIVVVPGGCDTQHFSHSAEGRARIRARFGVDDDTSMIISVRRLEERMGLDCLIEAYADLRQRSEKKVKLVIVGKGSQRDYLERFAYERGLSSNELAFAGFVPDAELPDFYSAADLFVMPSLAVEGFGLPVIEAMSCGVPVLATSGGGHSDLVAAIAPQCVVPQATARALADALVDIFSGRTKLPDRSACESYARQFSWGRYCSGNLAVIDRVLAQKSPPAQTRA</sequence>
<dbReference type="InterPro" id="IPR001296">
    <property type="entry name" value="Glyco_trans_1"/>
</dbReference>